<evidence type="ECO:0000313" key="2">
    <source>
        <dbReference type="EMBL" id="MFC5492585.1"/>
    </source>
</evidence>
<dbReference type="Proteomes" id="UP001595956">
    <property type="component" value="Unassembled WGS sequence"/>
</dbReference>
<gene>
    <name evidence="2" type="ORF">ACFPKY_05725</name>
</gene>
<proteinExistence type="predicted"/>
<protein>
    <recommendedName>
        <fullName evidence="4">Histone</fullName>
    </recommendedName>
</protein>
<evidence type="ECO:0000256" key="1">
    <source>
        <dbReference type="SAM" id="MobiDB-lite"/>
    </source>
</evidence>
<feature type="compositionally biased region" description="Pro residues" evidence="1">
    <location>
        <begin position="66"/>
        <end position="77"/>
    </location>
</feature>
<keyword evidence="3" id="KW-1185">Reference proteome</keyword>
<feature type="compositionally biased region" description="Low complexity" evidence="1">
    <location>
        <begin position="114"/>
        <end position="123"/>
    </location>
</feature>
<accession>A0ABW0MWY2</accession>
<evidence type="ECO:0008006" key="4">
    <source>
        <dbReference type="Google" id="ProtNLM"/>
    </source>
</evidence>
<feature type="compositionally biased region" description="Basic residues" evidence="1">
    <location>
        <begin position="124"/>
        <end position="140"/>
    </location>
</feature>
<comment type="caution">
    <text evidence="2">The sequence shown here is derived from an EMBL/GenBank/DDBJ whole genome shotgun (WGS) entry which is preliminary data.</text>
</comment>
<dbReference type="RefSeq" id="WP_345170910.1">
    <property type="nucleotide sequence ID" value="NZ_BAABFQ010000003.1"/>
</dbReference>
<organism evidence="2 3">
    <name type="scientific">Nocardioides caricicola</name>
    <dbReference type="NCBI Taxonomy" id="634770"/>
    <lineage>
        <taxon>Bacteria</taxon>
        <taxon>Bacillati</taxon>
        <taxon>Actinomycetota</taxon>
        <taxon>Actinomycetes</taxon>
        <taxon>Propionibacteriales</taxon>
        <taxon>Nocardioidaceae</taxon>
        <taxon>Nocardioides</taxon>
    </lineage>
</organism>
<evidence type="ECO:0000313" key="3">
    <source>
        <dbReference type="Proteomes" id="UP001595956"/>
    </source>
</evidence>
<sequence length="147" mass="14681">MAQKSPLQKIQDTVVGTVKGVIKDPAGAAGKAAEQAKGALAVGKMVAGSVAKTASDKVTGASNRRPVPPVTQAPPPVERTAEVTPIDVARVVAKKAPAKKAPPKKAPAKKAPAKKATTPSAKLPAKKAPAKKAPAKKAPAKKSPGQG</sequence>
<feature type="region of interest" description="Disordered" evidence="1">
    <location>
        <begin position="52"/>
        <end position="82"/>
    </location>
</feature>
<reference evidence="3" key="1">
    <citation type="journal article" date="2019" name="Int. J. Syst. Evol. Microbiol.">
        <title>The Global Catalogue of Microorganisms (GCM) 10K type strain sequencing project: providing services to taxonomists for standard genome sequencing and annotation.</title>
        <authorList>
            <consortium name="The Broad Institute Genomics Platform"/>
            <consortium name="The Broad Institute Genome Sequencing Center for Infectious Disease"/>
            <person name="Wu L."/>
            <person name="Ma J."/>
        </authorList>
    </citation>
    <scope>NUCLEOTIDE SEQUENCE [LARGE SCALE GENOMIC DNA]</scope>
    <source>
        <strain evidence="3">KACC 13778</strain>
    </source>
</reference>
<feature type="compositionally biased region" description="Basic residues" evidence="1">
    <location>
        <begin position="94"/>
        <end position="113"/>
    </location>
</feature>
<name>A0ABW0MWY2_9ACTN</name>
<dbReference type="EMBL" id="JBHSMD010000002">
    <property type="protein sequence ID" value="MFC5492585.1"/>
    <property type="molecule type" value="Genomic_DNA"/>
</dbReference>
<feature type="region of interest" description="Disordered" evidence="1">
    <location>
        <begin position="94"/>
        <end position="147"/>
    </location>
</feature>